<reference evidence="2" key="1">
    <citation type="submission" date="2017-11" db="EMBL/GenBank/DDBJ databases">
        <title>The draft genome sequence of Chromatocurvus sp. F02.</title>
        <authorList>
            <person name="Du Z.-J."/>
            <person name="Chang Y.-Q."/>
        </authorList>
    </citation>
    <scope>NUCLEOTIDE SEQUENCE [LARGE SCALE GENOMIC DNA]</scope>
    <source>
        <strain evidence="2">F02</strain>
    </source>
</reference>
<proteinExistence type="predicted"/>
<dbReference type="PROSITE" id="PS01229">
    <property type="entry name" value="COF_2"/>
    <property type="match status" value="1"/>
</dbReference>
<sequence>MELVVFDLDGTLLDKRSQISPYTRETLQLLAEQGIAYTVATGRTLHAARDILDGHGFSLPQIYKNGVMIWCPKTIDYSFTSFLTQSEIQHVLEAVLAQEVTPFIFTLEPGNRHAVYHTPLRNDTERRLAADFAKRSEVAVLPVEQMPATADITNISALGAPQAIRTIATLVDSEENLVAYSGDALEGPTLSWIDIHHSEASKGSAVTLLKAELGIDKVVCFGDSDNDLSMFALADECYAPENAKVEVKTAASAIIGHHDEDGIAHFLRERFELPGA</sequence>
<dbReference type="Proteomes" id="UP000234845">
    <property type="component" value="Unassembled WGS sequence"/>
</dbReference>
<dbReference type="RefSeq" id="WP_101521722.1">
    <property type="nucleotide sequence ID" value="NZ_PKLZ01000008.1"/>
</dbReference>
<dbReference type="OrthoDB" id="5498330at2"/>
<protein>
    <submittedName>
        <fullName evidence="1">Haloacid dehalogenase</fullName>
    </submittedName>
</protein>
<dbReference type="GO" id="GO:0016791">
    <property type="term" value="F:phosphatase activity"/>
    <property type="evidence" value="ECO:0007669"/>
    <property type="project" value="TreeGrafter"/>
</dbReference>
<organism evidence="1 2">
    <name type="scientific">Kineobactrum sediminis</name>
    <dbReference type="NCBI Taxonomy" id="1905677"/>
    <lineage>
        <taxon>Bacteria</taxon>
        <taxon>Pseudomonadati</taxon>
        <taxon>Pseudomonadota</taxon>
        <taxon>Gammaproteobacteria</taxon>
        <taxon>Cellvibrionales</taxon>
        <taxon>Halieaceae</taxon>
        <taxon>Kineobactrum</taxon>
    </lineage>
</organism>
<evidence type="ECO:0000313" key="1">
    <source>
        <dbReference type="EMBL" id="PLW82470.1"/>
    </source>
</evidence>
<dbReference type="InterPro" id="IPR006379">
    <property type="entry name" value="HAD-SF_hydro_IIB"/>
</dbReference>
<dbReference type="Gene3D" id="3.30.1240.10">
    <property type="match status" value="1"/>
</dbReference>
<dbReference type="SUPFAM" id="SSF56784">
    <property type="entry name" value="HAD-like"/>
    <property type="match status" value="1"/>
</dbReference>
<keyword evidence="2" id="KW-1185">Reference proteome</keyword>
<comment type="caution">
    <text evidence="1">The sequence shown here is derived from an EMBL/GenBank/DDBJ whole genome shotgun (WGS) entry which is preliminary data.</text>
</comment>
<dbReference type="Gene3D" id="3.40.50.1000">
    <property type="entry name" value="HAD superfamily/HAD-like"/>
    <property type="match status" value="1"/>
</dbReference>
<dbReference type="EMBL" id="PKLZ01000008">
    <property type="protein sequence ID" value="PLW82470.1"/>
    <property type="molecule type" value="Genomic_DNA"/>
</dbReference>
<dbReference type="InterPro" id="IPR023214">
    <property type="entry name" value="HAD_sf"/>
</dbReference>
<dbReference type="Pfam" id="PF08282">
    <property type="entry name" value="Hydrolase_3"/>
    <property type="match status" value="1"/>
</dbReference>
<dbReference type="GO" id="GO:0000287">
    <property type="term" value="F:magnesium ion binding"/>
    <property type="evidence" value="ECO:0007669"/>
    <property type="project" value="TreeGrafter"/>
</dbReference>
<gene>
    <name evidence="1" type="ORF">CWI75_12000</name>
</gene>
<dbReference type="PANTHER" id="PTHR10000">
    <property type="entry name" value="PHOSPHOSERINE PHOSPHATASE"/>
    <property type="match status" value="1"/>
</dbReference>
<dbReference type="AlphaFoldDB" id="A0A2N5Y246"/>
<dbReference type="GO" id="GO:0005829">
    <property type="term" value="C:cytosol"/>
    <property type="evidence" value="ECO:0007669"/>
    <property type="project" value="TreeGrafter"/>
</dbReference>
<accession>A0A2N5Y246</accession>
<name>A0A2N5Y246_9GAMM</name>
<dbReference type="PANTHER" id="PTHR10000:SF8">
    <property type="entry name" value="HAD SUPERFAMILY HYDROLASE-LIKE, TYPE 3"/>
    <property type="match status" value="1"/>
</dbReference>
<evidence type="ECO:0000313" key="2">
    <source>
        <dbReference type="Proteomes" id="UP000234845"/>
    </source>
</evidence>
<dbReference type="NCBIfam" id="TIGR01484">
    <property type="entry name" value="HAD-SF-IIB"/>
    <property type="match status" value="1"/>
</dbReference>
<dbReference type="InterPro" id="IPR036412">
    <property type="entry name" value="HAD-like_sf"/>
</dbReference>